<sequence length="197" mass="21068">MRLPTHPSLSLLPPPLLVLLQAALVLLLARPLHALPQYNYDAEGAFASRLSALLTPTAPALAAFPARTPTTASDIALRSWTGGGASPAFALLVSDAGEHVSERAKAEKGLFDEQGKEDADDDERKLHHHHLNADDGEEAREGKALLVFLDDGHVDADANADTDTTATITTTRNVAMPLPTAPSLTQSHRHDQQVLDR</sequence>
<dbReference type="AlphaFoldDB" id="A0A6A6BPL7"/>
<accession>A0A6A6BPL7</accession>
<keyword evidence="2" id="KW-0732">Signal</keyword>
<feature type="chain" id="PRO_5025682388" evidence="2">
    <location>
        <begin position="35"/>
        <end position="197"/>
    </location>
</feature>
<feature type="compositionally biased region" description="Basic and acidic residues" evidence="1">
    <location>
        <begin position="188"/>
        <end position="197"/>
    </location>
</feature>
<keyword evidence="4" id="KW-1185">Reference proteome</keyword>
<name>A0A6A6BPL7_9PEZI</name>
<evidence type="ECO:0000256" key="1">
    <source>
        <dbReference type="SAM" id="MobiDB-lite"/>
    </source>
</evidence>
<feature type="signal peptide" evidence="2">
    <location>
        <begin position="1"/>
        <end position="34"/>
    </location>
</feature>
<gene>
    <name evidence="3" type="ORF">K452DRAFT_305064</name>
</gene>
<reference evidence="3" key="1">
    <citation type="journal article" date="2020" name="Stud. Mycol.">
        <title>101 Dothideomycetes genomes: a test case for predicting lifestyles and emergence of pathogens.</title>
        <authorList>
            <person name="Haridas S."/>
            <person name="Albert R."/>
            <person name="Binder M."/>
            <person name="Bloem J."/>
            <person name="Labutti K."/>
            <person name="Salamov A."/>
            <person name="Andreopoulos B."/>
            <person name="Baker S."/>
            <person name="Barry K."/>
            <person name="Bills G."/>
            <person name="Bluhm B."/>
            <person name="Cannon C."/>
            <person name="Castanera R."/>
            <person name="Culley D."/>
            <person name="Daum C."/>
            <person name="Ezra D."/>
            <person name="Gonzalez J."/>
            <person name="Henrissat B."/>
            <person name="Kuo A."/>
            <person name="Liang C."/>
            <person name="Lipzen A."/>
            <person name="Lutzoni F."/>
            <person name="Magnuson J."/>
            <person name="Mondo S."/>
            <person name="Nolan M."/>
            <person name="Ohm R."/>
            <person name="Pangilinan J."/>
            <person name="Park H.-J."/>
            <person name="Ramirez L."/>
            <person name="Alfaro M."/>
            <person name="Sun H."/>
            <person name="Tritt A."/>
            <person name="Yoshinaga Y."/>
            <person name="Zwiers L.-H."/>
            <person name="Turgeon B."/>
            <person name="Goodwin S."/>
            <person name="Spatafora J."/>
            <person name="Crous P."/>
            <person name="Grigoriev I."/>
        </authorList>
    </citation>
    <scope>NUCLEOTIDE SEQUENCE</scope>
    <source>
        <strain evidence="3">CBS 121167</strain>
    </source>
</reference>
<evidence type="ECO:0000313" key="3">
    <source>
        <dbReference type="EMBL" id="KAF2146079.1"/>
    </source>
</evidence>
<evidence type="ECO:0000256" key="2">
    <source>
        <dbReference type="SAM" id="SignalP"/>
    </source>
</evidence>
<dbReference type="EMBL" id="ML995476">
    <property type="protein sequence ID" value="KAF2146079.1"/>
    <property type="molecule type" value="Genomic_DNA"/>
</dbReference>
<feature type="region of interest" description="Disordered" evidence="1">
    <location>
        <begin position="177"/>
        <end position="197"/>
    </location>
</feature>
<proteinExistence type="predicted"/>
<dbReference type="Proteomes" id="UP000799438">
    <property type="component" value="Unassembled WGS sequence"/>
</dbReference>
<evidence type="ECO:0000313" key="4">
    <source>
        <dbReference type="Proteomes" id="UP000799438"/>
    </source>
</evidence>
<organism evidence="3 4">
    <name type="scientific">Aplosporella prunicola CBS 121167</name>
    <dbReference type="NCBI Taxonomy" id="1176127"/>
    <lineage>
        <taxon>Eukaryota</taxon>
        <taxon>Fungi</taxon>
        <taxon>Dikarya</taxon>
        <taxon>Ascomycota</taxon>
        <taxon>Pezizomycotina</taxon>
        <taxon>Dothideomycetes</taxon>
        <taxon>Dothideomycetes incertae sedis</taxon>
        <taxon>Botryosphaeriales</taxon>
        <taxon>Aplosporellaceae</taxon>
        <taxon>Aplosporella</taxon>
    </lineage>
</organism>
<dbReference type="RefSeq" id="XP_033401791.1">
    <property type="nucleotide sequence ID" value="XM_033542868.1"/>
</dbReference>
<protein>
    <submittedName>
        <fullName evidence="3">Uncharacterized protein</fullName>
    </submittedName>
</protein>
<dbReference type="GeneID" id="54300365"/>